<reference evidence="2" key="1">
    <citation type="submission" date="2022-08" db="EMBL/GenBank/DDBJ databases">
        <authorList>
            <person name="Deng Y."/>
            <person name="Han X.-F."/>
            <person name="Zhang Y.-Q."/>
        </authorList>
    </citation>
    <scope>NUCLEOTIDE SEQUENCE</scope>
    <source>
        <strain evidence="2">CPCC 203407</strain>
    </source>
</reference>
<dbReference type="Proteomes" id="UP001165587">
    <property type="component" value="Unassembled WGS sequence"/>
</dbReference>
<evidence type="ECO:0000256" key="1">
    <source>
        <dbReference type="SAM" id="Phobius"/>
    </source>
</evidence>
<dbReference type="AlphaFoldDB" id="A0AA41XEY3"/>
<keyword evidence="1" id="KW-0812">Transmembrane</keyword>
<name>A0AA41XEY3_9MICO</name>
<protein>
    <submittedName>
        <fullName evidence="2">Uncharacterized protein</fullName>
    </submittedName>
</protein>
<keyword evidence="1" id="KW-0472">Membrane</keyword>
<comment type="caution">
    <text evidence="2">The sequence shown here is derived from an EMBL/GenBank/DDBJ whole genome shotgun (WGS) entry which is preliminary data.</text>
</comment>
<evidence type="ECO:0000313" key="2">
    <source>
        <dbReference type="EMBL" id="MCS5726972.1"/>
    </source>
</evidence>
<evidence type="ECO:0000313" key="3">
    <source>
        <dbReference type="Proteomes" id="UP001165587"/>
    </source>
</evidence>
<sequence>MIETPTERLLGIQRLQRAGSILLVLGVLALLGGLWLLTTTHAGPLAGIALAFALIGAGIDRRLTAHRRRQRFDIELEYELLSRPSLTSNP</sequence>
<accession>A0AA41XEY3</accession>
<dbReference type="RefSeq" id="WP_259529918.1">
    <property type="nucleotide sequence ID" value="NZ_JANLCK010000007.1"/>
</dbReference>
<keyword evidence="3" id="KW-1185">Reference proteome</keyword>
<keyword evidence="1" id="KW-1133">Transmembrane helix</keyword>
<organism evidence="2 3">
    <name type="scientific">Herbiconiux oxytropis</name>
    <dbReference type="NCBI Taxonomy" id="2970915"/>
    <lineage>
        <taxon>Bacteria</taxon>
        <taxon>Bacillati</taxon>
        <taxon>Actinomycetota</taxon>
        <taxon>Actinomycetes</taxon>
        <taxon>Micrococcales</taxon>
        <taxon>Microbacteriaceae</taxon>
        <taxon>Herbiconiux</taxon>
    </lineage>
</organism>
<feature type="transmembrane region" description="Helical" evidence="1">
    <location>
        <begin position="42"/>
        <end position="59"/>
    </location>
</feature>
<proteinExistence type="predicted"/>
<gene>
    <name evidence="2" type="ORF">N1028_13810</name>
</gene>
<dbReference type="EMBL" id="JANLCK010000007">
    <property type="protein sequence ID" value="MCS5726972.1"/>
    <property type="molecule type" value="Genomic_DNA"/>
</dbReference>
<feature type="transmembrane region" description="Helical" evidence="1">
    <location>
        <begin position="18"/>
        <end position="36"/>
    </location>
</feature>